<dbReference type="EMBL" id="UYRV01025317">
    <property type="protein sequence ID" value="VDK77232.1"/>
    <property type="molecule type" value="Genomic_DNA"/>
</dbReference>
<protein>
    <submittedName>
        <fullName evidence="1">Uncharacterized protein</fullName>
    </submittedName>
</protein>
<reference evidence="1 2" key="1">
    <citation type="submission" date="2018-11" db="EMBL/GenBank/DDBJ databases">
        <authorList>
            <consortium name="Pathogen Informatics"/>
        </authorList>
    </citation>
    <scope>NUCLEOTIDE SEQUENCE [LARGE SCALE GENOMIC DNA]</scope>
</reference>
<gene>
    <name evidence="1" type="ORF">CGOC_LOCUS7327</name>
</gene>
<dbReference type="OrthoDB" id="5875996at2759"/>
<proteinExistence type="predicted"/>
<sequence length="93" mass="10360">MTAGTVLQGESLAFKVNYEDYDYTLHITDYSNGTATIMDLANDTMMVYYAGARQIYSSDGELTDDLDYLFDDALVVESEFTNSGSVRHCTSLK</sequence>
<accession>A0A3P6SMV9</accession>
<keyword evidence="2" id="KW-1185">Reference proteome</keyword>
<name>A0A3P6SMV9_CYLGO</name>
<dbReference type="Proteomes" id="UP000271889">
    <property type="component" value="Unassembled WGS sequence"/>
</dbReference>
<organism evidence="1 2">
    <name type="scientific">Cylicostephanus goldi</name>
    <name type="common">Nematode worm</name>
    <dbReference type="NCBI Taxonomy" id="71465"/>
    <lineage>
        <taxon>Eukaryota</taxon>
        <taxon>Metazoa</taxon>
        <taxon>Ecdysozoa</taxon>
        <taxon>Nematoda</taxon>
        <taxon>Chromadorea</taxon>
        <taxon>Rhabditida</taxon>
        <taxon>Rhabditina</taxon>
        <taxon>Rhabditomorpha</taxon>
        <taxon>Strongyloidea</taxon>
        <taxon>Strongylidae</taxon>
        <taxon>Cylicostephanus</taxon>
    </lineage>
</organism>
<evidence type="ECO:0000313" key="2">
    <source>
        <dbReference type="Proteomes" id="UP000271889"/>
    </source>
</evidence>
<dbReference type="AlphaFoldDB" id="A0A3P6SMV9"/>
<evidence type="ECO:0000313" key="1">
    <source>
        <dbReference type="EMBL" id="VDK77232.1"/>
    </source>
</evidence>